<dbReference type="Pfam" id="PF26200">
    <property type="entry name" value="Rcat_RNF216"/>
    <property type="match status" value="1"/>
</dbReference>
<dbReference type="InterPro" id="IPR051628">
    <property type="entry name" value="LUBAC_E3_Ligases"/>
</dbReference>
<keyword evidence="2" id="KW-0808">Transferase</keyword>
<dbReference type="Pfam" id="PF26112">
    <property type="entry name" value="UBA_RNF216"/>
    <property type="match status" value="1"/>
</dbReference>
<comment type="pathway">
    <text evidence="1">Protein modification; protein ubiquitination.</text>
</comment>
<keyword evidence="7" id="KW-0862">Zinc</keyword>
<sequence length="703" mass="77233">MFLSGFLGSSLGRNDSSRSGKHNKSSESSDLSRRRSRSPDVSHGTLYISDESQLRPVEPLPSQIADLNGNLEVLATLFPDVQIEVFREMLTSFSEESRIEIVTDLLLRNPGAFVKGRRRATSTSNPEHNKPVKDQQHLVPQNEAFRDTGYKEAVRSLAMQEFKGLPRSSIDAVLSESNHAYLDARPTLVELSSKSWKFTISSMIFRRKPVTTSAEAETHPLIVWKSTGNGSIIPTIKATGSAELDRELFEELVLPLRQREHAAREDKDRALALALHTEEAEAYEATYECGCCFTEATFEEFTICSNVEEGHMICFRCVQHSIKEAVFGQGWQRSIDKETGTLRCPAVVPSNDGCGGCVSAQHIQRAMLEEKKGFEILHKLDQRLAEHDLVASGLPLVRCPFCHYAEVDDIYVPAGTARRLRLRPANIPNLILVALAVLLLPLSLLVPAMLGILAFAYCAPSVWGYFAGHATRALERHRRRRRGLRFTCQAAAECGRASCLGCGRAWADPHVCHESSLVALRTQVEQAMSLAVKRVCPRCATAFVKEAGCNKLTCPCGYRMCYVCRADLGQDGYRHFCQHFRPEGDGSRCTECARCNLWEAEDTDAVLRQAREEAEQRWRDAERRELSDAERAYLEDAVGADGGGGGGAGGVGVGGGHGAGGGSSGGGPSSRRGRPGLLGRLFPGGRLPSMEEFCDLVVESLFV</sequence>
<keyword evidence="12" id="KW-1185">Reference proteome</keyword>
<dbReference type="PANTHER" id="PTHR22770">
    <property type="entry name" value="UBIQUITIN CONJUGATING ENZYME 7 INTERACTING PROTEIN-RELATED"/>
    <property type="match status" value="1"/>
</dbReference>
<keyword evidence="9" id="KW-0472">Membrane</keyword>
<keyword evidence="4" id="KW-0677">Repeat</keyword>
<reference evidence="12" key="1">
    <citation type="journal article" date="2013" name="Genome Announc.">
        <title>Draft genome sequence of the grapevine dieback fungus Eutypa lata UCR-EL1.</title>
        <authorList>
            <person name="Blanco-Ulate B."/>
            <person name="Rolshausen P.E."/>
            <person name="Cantu D."/>
        </authorList>
    </citation>
    <scope>NUCLEOTIDE SEQUENCE [LARGE SCALE GENOMIC DNA]</scope>
    <source>
        <strain evidence="12">UCR-EL1</strain>
    </source>
</reference>
<dbReference type="InterPro" id="IPR058758">
    <property type="entry name" value="UBA_RNF216"/>
</dbReference>
<evidence type="ECO:0000256" key="1">
    <source>
        <dbReference type="ARBA" id="ARBA00004906"/>
    </source>
</evidence>
<feature type="compositionally biased region" description="Gly residues" evidence="8">
    <location>
        <begin position="644"/>
        <end position="668"/>
    </location>
</feature>
<evidence type="ECO:0000256" key="8">
    <source>
        <dbReference type="SAM" id="MobiDB-lite"/>
    </source>
</evidence>
<dbReference type="GO" id="GO:0016740">
    <property type="term" value="F:transferase activity"/>
    <property type="evidence" value="ECO:0007669"/>
    <property type="project" value="UniProtKB-KW"/>
</dbReference>
<dbReference type="InterPro" id="IPR044066">
    <property type="entry name" value="TRIAD_supradom"/>
</dbReference>
<dbReference type="Proteomes" id="UP000012174">
    <property type="component" value="Unassembled WGS sequence"/>
</dbReference>
<dbReference type="Pfam" id="PF26191">
    <property type="entry name" value="RING-HC_RBR_RNF216"/>
    <property type="match status" value="1"/>
</dbReference>
<dbReference type="HOGENOM" id="CLU_017097_0_0_1"/>
<evidence type="ECO:0000256" key="7">
    <source>
        <dbReference type="ARBA" id="ARBA00022833"/>
    </source>
</evidence>
<dbReference type="GO" id="GO:0008270">
    <property type="term" value="F:zinc ion binding"/>
    <property type="evidence" value="ECO:0007669"/>
    <property type="project" value="UniProtKB-KW"/>
</dbReference>
<dbReference type="CDD" id="cd20353">
    <property type="entry name" value="Rcat_RBR_RNF216"/>
    <property type="match status" value="1"/>
</dbReference>
<dbReference type="Gene3D" id="1.20.120.1750">
    <property type="match status" value="1"/>
</dbReference>
<dbReference type="EMBL" id="KB706063">
    <property type="protein sequence ID" value="EMR69524.1"/>
    <property type="molecule type" value="Genomic_DNA"/>
</dbReference>
<dbReference type="SUPFAM" id="SSF57850">
    <property type="entry name" value="RING/U-box"/>
    <property type="match status" value="1"/>
</dbReference>
<evidence type="ECO:0000256" key="2">
    <source>
        <dbReference type="ARBA" id="ARBA00022679"/>
    </source>
</evidence>
<evidence type="ECO:0000259" key="10">
    <source>
        <dbReference type="PROSITE" id="PS51873"/>
    </source>
</evidence>
<evidence type="ECO:0000256" key="3">
    <source>
        <dbReference type="ARBA" id="ARBA00022723"/>
    </source>
</evidence>
<protein>
    <submittedName>
        <fullName evidence="11">Putative ring finger protein</fullName>
    </submittedName>
</protein>
<organism evidence="11 12">
    <name type="scientific">Eutypa lata (strain UCR-EL1)</name>
    <name type="common">Grapevine dieback disease fungus</name>
    <name type="synonym">Eutypa armeniacae</name>
    <dbReference type="NCBI Taxonomy" id="1287681"/>
    <lineage>
        <taxon>Eukaryota</taxon>
        <taxon>Fungi</taxon>
        <taxon>Dikarya</taxon>
        <taxon>Ascomycota</taxon>
        <taxon>Pezizomycotina</taxon>
        <taxon>Sordariomycetes</taxon>
        <taxon>Xylariomycetidae</taxon>
        <taxon>Xylariales</taxon>
        <taxon>Diatrypaceae</taxon>
        <taxon>Eutypa</taxon>
    </lineage>
</organism>
<name>M7SSM4_EUTLA</name>
<dbReference type="OrthoDB" id="10009520at2759"/>
<dbReference type="AlphaFoldDB" id="M7SSM4"/>
<keyword evidence="9" id="KW-1133">Transmembrane helix</keyword>
<dbReference type="KEGG" id="ela:UCREL1_3453"/>
<feature type="transmembrane region" description="Helical" evidence="9">
    <location>
        <begin position="452"/>
        <end position="474"/>
    </location>
</feature>
<accession>M7SSM4</accession>
<evidence type="ECO:0000256" key="6">
    <source>
        <dbReference type="ARBA" id="ARBA00022786"/>
    </source>
</evidence>
<keyword evidence="6" id="KW-0833">Ubl conjugation pathway</keyword>
<dbReference type="eggNOG" id="KOG1812">
    <property type="taxonomic scope" value="Eukaryota"/>
</dbReference>
<dbReference type="InterPro" id="IPR047544">
    <property type="entry name" value="RING-HC_RBR_RNF216"/>
</dbReference>
<evidence type="ECO:0000256" key="5">
    <source>
        <dbReference type="ARBA" id="ARBA00022771"/>
    </source>
</evidence>
<feature type="region of interest" description="Disordered" evidence="8">
    <location>
        <begin position="644"/>
        <end position="679"/>
    </location>
</feature>
<dbReference type="InterPro" id="IPR047546">
    <property type="entry name" value="Rcat_RBR_RNF216"/>
</dbReference>
<keyword evidence="3" id="KW-0479">Metal-binding</keyword>
<dbReference type="PROSITE" id="PS51873">
    <property type="entry name" value="TRIAD"/>
    <property type="match status" value="1"/>
</dbReference>
<gene>
    <name evidence="11" type="ORF">UCREL1_3453</name>
</gene>
<feature type="compositionally biased region" description="Basic and acidic residues" evidence="8">
    <location>
        <begin position="24"/>
        <end position="40"/>
    </location>
</feature>
<keyword evidence="5" id="KW-0863">Zinc-finger</keyword>
<dbReference type="CDD" id="cd16630">
    <property type="entry name" value="RING-HC_RBR_RNF216"/>
    <property type="match status" value="1"/>
</dbReference>
<dbReference type="PANTHER" id="PTHR22770:SF42">
    <property type="entry name" value="FINGER PROTEIN (ZIN), PUTATIVE (AFU_ORTHOLOGUE AFUA_4G03910)-RELATED"/>
    <property type="match status" value="1"/>
</dbReference>
<evidence type="ECO:0000313" key="11">
    <source>
        <dbReference type="EMBL" id="EMR69524.1"/>
    </source>
</evidence>
<evidence type="ECO:0000256" key="9">
    <source>
        <dbReference type="SAM" id="Phobius"/>
    </source>
</evidence>
<keyword evidence="9" id="KW-0812">Transmembrane</keyword>
<evidence type="ECO:0000313" key="12">
    <source>
        <dbReference type="Proteomes" id="UP000012174"/>
    </source>
</evidence>
<feature type="region of interest" description="Disordered" evidence="8">
    <location>
        <begin position="1"/>
        <end position="53"/>
    </location>
</feature>
<proteinExistence type="predicted"/>
<dbReference type="OMA" id="IQIEVFR"/>
<evidence type="ECO:0000256" key="4">
    <source>
        <dbReference type="ARBA" id="ARBA00022737"/>
    </source>
</evidence>
<feature type="domain" description="RING-type" evidence="10">
    <location>
        <begin position="285"/>
        <end position="593"/>
    </location>
</feature>